<dbReference type="GeneID" id="107066097"/>
<keyword evidence="5 7" id="KW-0496">Mitochondrion</keyword>
<evidence type="ECO:0000256" key="2">
    <source>
        <dbReference type="ARBA" id="ARBA00007035"/>
    </source>
</evidence>
<proteinExistence type="inferred from homology"/>
<reference evidence="10" key="1">
    <citation type="submission" date="2025-08" db="UniProtKB">
        <authorList>
            <consortium name="RefSeq"/>
        </authorList>
    </citation>
    <scope>IDENTIFICATION</scope>
    <source>
        <tissue evidence="10">Whole body</tissue>
    </source>
</reference>
<dbReference type="PANTHER" id="PTHR15642:SF3">
    <property type="entry name" value="CYTOCHROME C OXIDASE ASSEMBLY FACTOR 3 HOMOLOG, MITOCHONDRIAL"/>
    <property type="match status" value="1"/>
</dbReference>
<evidence type="ECO:0000313" key="9">
    <source>
        <dbReference type="Proteomes" id="UP000694924"/>
    </source>
</evidence>
<dbReference type="PANTHER" id="PTHR15642">
    <property type="entry name" value="CYTOCHROME C OXIDASE ASSEMBLY FACTOR 3, MITOCHONDRIAL"/>
    <property type="match status" value="1"/>
</dbReference>
<evidence type="ECO:0000256" key="7">
    <source>
        <dbReference type="RuleBase" id="RU367056"/>
    </source>
</evidence>
<dbReference type="Pfam" id="PF09813">
    <property type="entry name" value="Coa3_cc"/>
    <property type="match status" value="1"/>
</dbReference>
<sequence>MDKDQMPKVNWETDIDKINSNNILLMKEIEKKNSERVQQLLKLKRSNKILGSILGVTVLSIYCYTIYTVKQEKFLDDFNEPEKVIIPPKTDI</sequence>
<evidence type="ECO:0000256" key="1">
    <source>
        <dbReference type="ARBA" id="ARBA00004304"/>
    </source>
</evidence>
<comment type="function">
    <text evidence="7">Required for assembly of cytochrome c oxidase (complex IV).</text>
</comment>
<evidence type="ECO:0000256" key="4">
    <source>
        <dbReference type="ARBA" id="ARBA00022989"/>
    </source>
</evidence>
<organism evidence="9 10">
    <name type="scientific">Polistes dominula</name>
    <name type="common">European paper wasp</name>
    <name type="synonym">Vespa dominula</name>
    <dbReference type="NCBI Taxonomy" id="743375"/>
    <lineage>
        <taxon>Eukaryota</taxon>
        <taxon>Metazoa</taxon>
        <taxon>Ecdysozoa</taxon>
        <taxon>Arthropoda</taxon>
        <taxon>Hexapoda</taxon>
        <taxon>Insecta</taxon>
        <taxon>Pterygota</taxon>
        <taxon>Neoptera</taxon>
        <taxon>Endopterygota</taxon>
        <taxon>Hymenoptera</taxon>
        <taxon>Apocrita</taxon>
        <taxon>Aculeata</taxon>
        <taxon>Vespoidea</taxon>
        <taxon>Vespidae</taxon>
        <taxon>Polistinae</taxon>
        <taxon>Polistini</taxon>
        <taxon>Polistes</taxon>
    </lineage>
</organism>
<evidence type="ECO:0000256" key="3">
    <source>
        <dbReference type="ARBA" id="ARBA00022692"/>
    </source>
</evidence>
<keyword evidence="4 7" id="KW-1133">Transmembrane helix</keyword>
<comment type="subunit">
    <text evidence="7">Component of 250-400 kDa complexes called cytochrome oxidase assembly intermediates or COA complexes.</text>
</comment>
<evidence type="ECO:0000313" key="10">
    <source>
        <dbReference type="RefSeq" id="XP_015175866.1"/>
    </source>
</evidence>
<name>A0ABM1I6M9_POLDO</name>
<dbReference type="InterPro" id="IPR018628">
    <property type="entry name" value="Coa3_CC"/>
</dbReference>
<keyword evidence="9" id="KW-1185">Reference proteome</keyword>
<gene>
    <name evidence="10" type="primary">LOC107066097</name>
</gene>
<feature type="domain" description="Cytochrome c oxidase assembly factor 3 mitochondrial coiled-coil" evidence="8">
    <location>
        <begin position="33"/>
        <end position="81"/>
    </location>
</feature>
<keyword evidence="7" id="KW-0999">Mitochondrion inner membrane</keyword>
<comment type="similarity">
    <text evidence="2 7">Belongs to the COA3 family.</text>
</comment>
<feature type="transmembrane region" description="Helical" evidence="7">
    <location>
        <begin position="49"/>
        <end position="67"/>
    </location>
</feature>
<dbReference type="InterPro" id="IPR041752">
    <property type="entry name" value="Coa3"/>
</dbReference>
<keyword evidence="3 7" id="KW-0812">Transmembrane</keyword>
<protein>
    <recommendedName>
        <fullName evidence="7">Cytochrome c oxidase assembly factor 3</fullName>
    </recommendedName>
</protein>
<keyword evidence="6 7" id="KW-0472">Membrane</keyword>
<evidence type="ECO:0000256" key="6">
    <source>
        <dbReference type="ARBA" id="ARBA00023136"/>
    </source>
</evidence>
<accession>A0ABM1I6M9</accession>
<dbReference type="Proteomes" id="UP000694924">
    <property type="component" value="Unplaced"/>
</dbReference>
<evidence type="ECO:0000259" key="8">
    <source>
        <dbReference type="Pfam" id="PF09813"/>
    </source>
</evidence>
<evidence type="ECO:0000256" key="5">
    <source>
        <dbReference type="ARBA" id="ARBA00023128"/>
    </source>
</evidence>
<comment type="subcellular location">
    <subcellularLocation>
        <location evidence="1">Mitochondrion membrane</location>
        <topology evidence="1">Single-pass membrane protein</topology>
    </subcellularLocation>
</comment>
<dbReference type="RefSeq" id="XP_015175866.1">
    <property type="nucleotide sequence ID" value="XM_015320380.1"/>
</dbReference>